<keyword evidence="2" id="KW-1185">Reference proteome</keyword>
<comment type="caution">
    <text evidence="1">The sequence shown here is derived from an EMBL/GenBank/DDBJ whole genome shotgun (WGS) entry which is preliminary data.</text>
</comment>
<accession>A0ACC0DB83</accession>
<protein>
    <submittedName>
        <fullName evidence="1">Uncharacterized protein</fullName>
    </submittedName>
</protein>
<name>A0ACC0DB83_9PEZI</name>
<dbReference type="EMBL" id="MU394293">
    <property type="protein sequence ID" value="KAI6089964.1"/>
    <property type="molecule type" value="Genomic_DNA"/>
</dbReference>
<proteinExistence type="predicted"/>
<reference evidence="1 2" key="1">
    <citation type="journal article" date="2022" name="New Phytol.">
        <title>Ecological generalism drives hyperdiversity of secondary metabolite gene clusters in xylarialean endophytes.</title>
        <authorList>
            <person name="Franco M.E.E."/>
            <person name="Wisecaver J.H."/>
            <person name="Arnold A.E."/>
            <person name="Ju Y.M."/>
            <person name="Slot J.C."/>
            <person name="Ahrendt S."/>
            <person name="Moore L.P."/>
            <person name="Eastman K.E."/>
            <person name="Scott K."/>
            <person name="Konkel Z."/>
            <person name="Mondo S.J."/>
            <person name="Kuo A."/>
            <person name="Hayes R.D."/>
            <person name="Haridas S."/>
            <person name="Andreopoulos B."/>
            <person name="Riley R."/>
            <person name="LaButti K."/>
            <person name="Pangilinan J."/>
            <person name="Lipzen A."/>
            <person name="Amirebrahimi M."/>
            <person name="Yan J."/>
            <person name="Adam C."/>
            <person name="Keymanesh K."/>
            <person name="Ng V."/>
            <person name="Louie K."/>
            <person name="Northen T."/>
            <person name="Drula E."/>
            <person name="Henrissat B."/>
            <person name="Hsieh H.M."/>
            <person name="Youens-Clark K."/>
            <person name="Lutzoni F."/>
            <person name="Miadlikowska J."/>
            <person name="Eastwood D.C."/>
            <person name="Hamelin R.C."/>
            <person name="Grigoriev I.V."/>
            <person name="U'Ren J.M."/>
        </authorList>
    </citation>
    <scope>NUCLEOTIDE SEQUENCE [LARGE SCALE GENOMIC DNA]</scope>
    <source>
        <strain evidence="1 2">ER1909</strain>
    </source>
</reference>
<organism evidence="1 2">
    <name type="scientific">Hypoxylon rubiginosum</name>
    <dbReference type="NCBI Taxonomy" id="110542"/>
    <lineage>
        <taxon>Eukaryota</taxon>
        <taxon>Fungi</taxon>
        <taxon>Dikarya</taxon>
        <taxon>Ascomycota</taxon>
        <taxon>Pezizomycotina</taxon>
        <taxon>Sordariomycetes</taxon>
        <taxon>Xylariomycetidae</taxon>
        <taxon>Xylariales</taxon>
        <taxon>Hypoxylaceae</taxon>
        <taxon>Hypoxylon</taxon>
    </lineage>
</organism>
<gene>
    <name evidence="1" type="ORF">F4821DRAFT_45636</name>
</gene>
<evidence type="ECO:0000313" key="2">
    <source>
        <dbReference type="Proteomes" id="UP001497680"/>
    </source>
</evidence>
<dbReference type="Proteomes" id="UP001497680">
    <property type="component" value="Unassembled WGS sequence"/>
</dbReference>
<sequence length="1102" mass="122239">MIDSLSSHPTMLASAETVSAAPSTILYFDPLRDDPALDPSGQRAFKKHKVLPHPRNRNRLSRGALPDTTPPLESHVKTEPSTPPNPKLDDSPTIKVPGPALPPTPPAHSRTSSGSQSIRPSTPKRVGSPVRSATNNSASTTPRTPPQHTSPPTPDVTPPQPERRSRPPRPLLSERFPSKATADSRSESFTTARENLDSSDEDDKLSTPRPPLSSNSTSHSVGRRAIDARLRKVPDVGLGLGLESDDNLTPGTRREFSAFDGEWGSPSDVGQEWDNKYERNVRVEKRRGQPKANGQKVEVVEDVTITPTNATKALRSMPLSDRLHIHPSPPPEPTNRDKRSTTASTSGSSVSTDVRRSSGMSSKSTVSTVVEAILVGTPPQRQKTLRHVRKQTALRDSSAEISPSSSSANTSLRQVESAKRARPPLRIIDGTVRSESLASTGTANSIASRKARREVWKSGGIPVVVIPDRRASMKATGPPSLRSTSSHHSRRSNSLSSAPPLSNLSKVKDLTPYFDKPSRRGRAMSESDGSVQAVQVEELTMDYPPIVPIRRSSLSAPTSRNGSRAGSRAGSLTAESLKAHNTILEQESKRQQYHQPPQVTVERAPPVEETNRLPDQRQLQPAPSVESHRDIAPDHKPLVDNNGDPFFGKRLTAHNTPFSQASVETNGTHSAADISEAMAVNIYPHQNKSVLMVHHMSKPVDPVAAANALQGKPTQAGNASATEKIPDNPRITASGPDGIPVTPPQPQFSMDDVDSPLRNPRAPPEPPAIKFIPATPSGLTPAAEKEKMLGNYFEEAPKRPSLVRRAFSLRKSREDARPSGFLSRTLSLTKGIRKDTAQNPELDKSIPLYPTIEDPPPDESKLHPFWRPAFDDDIFEDDDYDYDRDYDDYHMRPEVSGVYEYPPEDHRPDLRRRRWSDRLKHTLAILPINDENHYTTPSPHSPERRTVKRTPSGRLRVMKYRDSYSSLDWSSRRSSRDYDDAEGRPSTAPDQPNRRTWGIEKRVDNRGRRLFPGWQDKLEQYRPQNLQRRLSEHRRQKRTETLRQKISGPREVRDGVGEVIKRNSYKGPSYQTASHIQSAPNGNGNVYRQRPETQHRREVSRV</sequence>
<evidence type="ECO:0000313" key="1">
    <source>
        <dbReference type="EMBL" id="KAI6089964.1"/>
    </source>
</evidence>